<dbReference type="AlphaFoldDB" id="A0A6P0HKC4"/>
<gene>
    <name evidence="1" type="ORF">G3T38_12720</name>
</gene>
<protein>
    <submittedName>
        <fullName evidence="1">Thioesterase</fullName>
    </submittedName>
</protein>
<dbReference type="Pfam" id="PF13279">
    <property type="entry name" value="4HBT_2"/>
    <property type="match status" value="1"/>
</dbReference>
<dbReference type="CDD" id="cd00586">
    <property type="entry name" value="4HBT"/>
    <property type="match status" value="1"/>
</dbReference>
<dbReference type="SUPFAM" id="SSF54637">
    <property type="entry name" value="Thioesterase/thiol ester dehydrase-isomerase"/>
    <property type="match status" value="1"/>
</dbReference>
<evidence type="ECO:0000313" key="2">
    <source>
        <dbReference type="Proteomes" id="UP000468687"/>
    </source>
</evidence>
<sequence>MKPGPPALDDVRLIPATASGTVAPEEIDSNGHMTLSRHLLAAGRGVEAMQCDVGVDEAYRRGRALGMFTSEQRVGYFGELYEDARYSAHVRVLARAPRAVHCVSYLVDDARARVATAVEYLLVHVDLRTRRAAAIPEDVRAGLDRWIAASEALGWASDTGRPLVLRDREHP</sequence>
<dbReference type="Proteomes" id="UP000468687">
    <property type="component" value="Unassembled WGS sequence"/>
</dbReference>
<keyword evidence="2" id="KW-1185">Reference proteome</keyword>
<dbReference type="InterPro" id="IPR029069">
    <property type="entry name" value="HotDog_dom_sf"/>
</dbReference>
<organism evidence="1 2">
    <name type="scientific">Nocardioides zeae</name>
    <dbReference type="NCBI Taxonomy" id="1457234"/>
    <lineage>
        <taxon>Bacteria</taxon>
        <taxon>Bacillati</taxon>
        <taxon>Actinomycetota</taxon>
        <taxon>Actinomycetes</taxon>
        <taxon>Propionibacteriales</taxon>
        <taxon>Nocardioidaceae</taxon>
        <taxon>Nocardioides</taxon>
    </lineage>
</organism>
<dbReference type="EMBL" id="JAAGXA010000008">
    <property type="protein sequence ID" value="NEN79142.1"/>
    <property type="molecule type" value="Genomic_DNA"/>
</dbReference>
<comment type="caution">
    <text evidence="1">The sequence shown here is derived from an EMBL/GenBank/DDBJ whole genome shotgun (WGS) entry which is preliminary data.</text>
</comment>
<proteinExistence type="predicted"/>
<evidence type="ECO:0000313" key="1">
    <source>
        <dbReference type="EMBL" id="NEN79142.1"/>
    </source>
</evidence>
<dbReference type="RefSeq" id="WP_163772685.1">
    <property type="nucleotide sequence ID" value="NZ_JAAGXA010000008.1"/>
</dbReference>
<accession>A0A6P0HKC4</accession>
<dbReference type="Gene3D" id="3.10.129.10">
    <property type="entry name" value="Hotdog Thioesterase"/>
    <property type="match status" value="1"/>
</dbReference>
<name>A0A6P0HKC4_9ACTN</name>
<reference evidence="1 2" key="1">
    <citation type="journal article" date="2014" name="Int. J. Syst. Evol. Microbiol.">
        <title>Nocardioides zeae sp. nov., isolated from the stem of Zea mays.</title>
        <authorList>
            <person name="Glaeser S.P."/>
            <person name="McInroy J.A."/>
            <person name="Busse H.J."/>
            <person name="Kampfer P."/>
        </authorList>
    </citation>
    <scope>NUCLEOTIDE SEQUENCE [LARGE SCALE GENOMIC DNA]</scope>
    <source>
        <strain evidence="1 2">JCM 30728</strain>
    </source>
</reference>